<dbReference type="EMBL" id="CP055306">
    <property type="protein sequence ID" value="QLB40806.1"/>
    <property type="molecule type" value="Genomic_DNA"/>
</dbReference>
<sequence>MKIKTKIKPLRIPTNKADPINMGVSVAKLFLHIDSIYSQIKRSVNLQILQKISNRLQTNNLEYYPPYLTSGELAELLEILQKIIDKEMLANGLQGENLWFDAYIDEATLKGTQSAVTDLSLQSEIYRTERTLSSIIFSPAYFNRLALSHTASYSEWQGLSDELRKTLASIITEAVFNGNNVKETAREIKQKIGVSAKRAKRMAQSSQLAAYRRAEWQEAEDAKEELGLNTKLLHFSALKATTRLTHAQRHGKHFDVEEVRAWYSKDGNQYNCYCKQSVVVVNTDGKTDIEPLLLELAKERKQWVGALKNVKK</sequence>
<evidence type="ECO:0000313" key="3">
    <source>
        <dbReference type="Proteomes" id="UP000509660"/>
    </source>
</evidence>
<dbReference type="RefSeq" id="WP_176810055.1">
    <property type="nucleotide sequence ID" value="NZ_CP055306.1"/>
</dbReference>
<feature type="domain" description="Phage head morphogenesis" evidence="1">
    <location>
        <begin position="168"/>
        <end position="276"/>
    </location>
</feature>
<dbReference type="Proteomes" id="UP000509660">
    <property type="component" value="Chromosome"/>
</dbReference>
<organism evidence="2 3">
    <name type="scientific">Mannheimia pernigra</name>
    <dbReference type="NCBI Taxonomy" id="111844"/>
    <lineage>
        <taxon>Bacteria</taxon>
        <taxon>Pseudomonadati</taxon>
        <taxon>Pseudomonadota</taxon>
        <taxon>Gammaproteobacteria</taxon>
        <taxon>Pasteurellales</taxon>
        <taxon>Pasteurellaceae</taxon>
        <taxon>Mannheimia</taxon>
    </lineage>
</organism>
<evidence type="ECO:0000313" key="2">
    <source>
        <dbReference type="EMBL" id="QLB40806.1"/>
    </source>
</evidence>
<accession>A0A7D5DXC5</accession>
<keyword evidence="3" id="KW-1185">Reference proteome</keyword>
<proteinExistence type="predicted"/>
<name>A0A7D5DXC5_9PAST</name>
<reference evidence="2 3" key="1">
    <citation type="submission" date="2020-06" db="EMBL/GenBank/DDBJ databases">
        <title>Mannheimia pernigra sp. nov. isolated from bovine respiratory tract.</title>
        <authorList>
            <person name="Kuhnert P."/>
            <person name="Akarsu-Egger H."/>
        </authorList>
    </citation>
    <scope>NUCLEOTIDE SEQUENCE [LARGE SCALE GENOMIC DNA]</scope>
    <source>
        <strain evidence="2 3">BNO311</strain>
    </source>
</reference>
<dbReference type="InterPro" id="IPR006528">
    <property type="entry name" value="Phage_head_morphogenesis_dom"/>
</dbReference>
<dbReference type="Pfam" id="PF04233">
    <property type="entry name" value="Phage_Mu_F"/>
    <property type="match status" value="1"/>
</dbReference>
<evidence type="ECO:0000259" key="1">
    <source>
        <dbReference type="Pfam" id="PF04233"/>
    </source>
</evidence>
<protein>
    <submittedName>
        <fullName evidence="2">Phage head morphogenesis protein</fullName>
    </submittedName>
</protein>
<gene>
    <name evidence="2" type="ORF">HV559_07940</name>
</gene>
<dbReference type="AlphaFoldDB" id="A0A7D5DXC5"/>